<dbReference type="InterPro" id="IPR001353">
    <property type="entry name" value="Proteasome_sua/b"/>
</dbReference>
<dbReference type="GO" id="GO:0051603">
    <property type="term" value="P:proteolysis involved in protein catabolic process"/>
    <property type="evidence" value="ECO:0007669"/>
    <property type="project" value="InterPro"/>
</dbReference>
<dbReference type="EMBL" id="LQZT01000034">
    <property type="protein sequence ID" value="OCW56784.1"/>
    <property type="molecule type" value="Genomic_DNA"/>
</dbReference>
<keyword evidence="2" id="KW-1185">Reference proteome</keyword>
<dbReference type="Gene3D" id="3.60.20.10">
    <property type="entry name" value="Glutamine Phosphoribosylpyrophosphate, subunit 1, domain 1"/>
    <property type="match status" value="1"/>
</dbReference>
<organism evidence="1 2">
    <name type="scientific">Hoeflea olei</name>
    <dbReference type="NCBI Taxonomy" id="1480615"/>
    <lineage>
        <taxon>Bacteria</taxon>
        <taxon>Pseudomonadati</taxon>
        <taxon>Pseudomonadota</taxon>
        <taxon>Alphaproteobacteria</taxon>
        <taxon>Hyphomicrobiales</taxon>
        <taxon>Rhizobiaceae</taxon>
        <taxon>Hoeflea</taxon>
    </lineage>
</organism>
<evidence type="ECO:0000313" key="1">
    <source>
        <dbReference type="EMBL" id="OCW56784.1"/>
    </source>
</evidence>
<dbReference type="Pfam" id="PF00227">
    <property type="entry name" value="Proteasome"/>
    <property type="match status" value="1"/>
</dbReference>
<name>A0A1C1YTG3_9HYPH</name>
<comment type="caution">
    <text evidence="1">The sequence shown here is derived from an EMBL/GenBank/DDBJ whole genome shotgun (WGS) entry which is preliminary data.</text>
</comment>
<dbReference type="OrthoDB" id="4699671at2"/>
<dbReference type="Proteomes" id="UP000094795">
    <property type="component" value="Unassembled WGS sequence"/>
</dbReference>
<gene>
    <name evidence="1" type="ORF">AWJ14_17865</name>
</gene>
<dbReference type="RefSeq" id="WP_066181626.1">
    <property type="nucleotide sequence ID" value="NZ_LQZT01000034.1"/>
</dbReference>
<accession>A0A1C1YTG3</accession>
<sequence length="231" mass="24838">MTVVLATVCKDGVVLGSDSQITDKGRGMTYPAEKIHPLGERAAWGGSGARAVLHDVRHAFNENSAAILEAPDIGRAIQEQVLPIMRHHYDTFIADVPGEEGGGTPSAYVMASGWRDGQPWIIEITPSGMIGHYGDLGFHAIGSGAPMAQQAGSLLSHFHLAERSVRFGCAAVLRVLKALDLTSSSVGEPFSLCRIDKDGAHHLSDKDIETVNKDVKKWEDAEQRVIGEVFD</sequence>
<protein>
    <submittedName>
        <fullName evidence="1">Proteasome protein</fullName>
    </submittedName>
</protein>
<dbReference type="STRING" id="1480615.AWJ14_17865"/>
<proteinExistence type="predicted"/>
<dbReference type="SUPFAM" id="SSF56235">
    <property type="entry name" value="N-terminal nucleophile aminohydrolases (Ntn hydrolases)"/>
    <property type="match status" value="1"/>
</dbReference>
<dbReference type="AlphaFoldDB" id="A0A1C1YTG3"/>
<evidence type="ECO:0000313" key="2">
    <source>
        <dbReference type="Proteomes" id="UP000094795"/>
    </source>
</evidence>
<dbReference type="CDD" id="cd01901">
    <property type="entry name" value="Ntn_hydrolase"/>
    <property type="match status" value="1"/>
</dbReference>
<reference evidence="1 2" key="1">
    <citation type="submission" date="2015-12" db="EMBL/GenBank/DDBJ databases">
        <authorList>
            <person name="Shamseldin A."/>
            <person name="Moawad H."/>
            <person name="Abd El-Rahim W.M."/>
            <person name="Sadowsky M.J."/>
        </authorList>
    </citation>
    <scope>NUCLEOTIDE SEQUENCE [LARGE SCALE GENOMIC DNA]</scope>
    <source>
        <strain evidence="1 2">JC234</strain>
    </source>
</reference>
<dbReference type="GO" id="GO:0005839">
    <property type="term" value="C:proteasome core complex"/>
    <property type="evidence" value="ECO:0007669"/>
    <property type="project" value="InterPro"/>
</dbReference>
<dbReference type="InterPro" id="IPR029055">
    <property type="entry name" value="Ntn_hydrolases_N"/>
</dbReference>
<keyword evidence="1" id="KW-0647">Proteasome</keyword>